<evidence type="ECO:0000313" key="2">
    <source>
        <dbReference type="Proteomes" id="UP000694402"/>
    </source>
</evidence>
<dbReference type="Proteomes" id="UP000694402">
    <property type="component" value="Unassembled WGS sequence"/>
</dbReference>
<reference evidence="1" key="2">
    <citation type="submission" date="2025-08" db="UniProtKB">
        <authorList>
            <consortium name="Ensembl"/>
        </authorList>
    </citation>
    <scope>IDENTIFICATION</scope>
</reference>
<proteinExistence type="predicted"/>
<reference evidence="2" key="1">
    <citation type="journal article" date="2018" name="PLoS ONE">
        <title>Chinook salmon (Oncorhynchus tshawytscha) genome and transcriptome.</title>
        <authorList>
            <person name="Christensen K.A."/>
            <person name="Leong J.S."/>
            <person name="Sakhrani D."/>
            <person name="Biagi C.A."/>
            <person name="Minkley D.R."/>
            <person name="Withler R.E."/>
            <person name="Rondeau E.B."/>
            <person name="Koop B.F."/>
            <person name="Devlin R.H."/>
        </authorList>
    </citation>
    <scope>NUCLEOTIDE SEQUENCE [LARGE SCALE GENOMIC DNA]</scope>
</reference>
<keyword evidence="2" id="KW-1185">Reference proteome</keyword>
<dbReference type="Ensembl" id="ENSOTST00005176185.1">
    <property type="protein sequence ID" value="ENSOTSP00005113989.1"/>
    <property type="gene ID" value="ENSOTSG00005054778.1"/>
</dbReference>
<sequence length="95" mass="10626">MDLTNIHFVKSDLFNVLIQKLVHEDKRQYRVVQFCEKEALPLQGLSGAPHGPLAQNCALIHNIMGPPASSCRHEPTRQVQLLQCTLEASNTEVHA</sequence>
<dbReference type="AlphaFoldDB" id="A0AAZ3PDQ0"/>
<organism evidence="1 2">
    <name type="scientific">Oncorhynchus tshawytscha</name>
    <name type="common">Chinook salmon</name>
    <name type="synonym">Salmo tshawytscha</name>
    <dbReference type="NCBI Taxonomy" id="74940"/>
    <lineage>
        <taxon>Eukaryota</taxon>
        <taxon>Metazoa</taxon>
        <taxon>Chordata</taxon>
        <taxon>Craniata</taxon>
        <taxon>Vertebrata</taxon>
        <taxon>Euteleostomi</taxon>
        <taxon>Actinopterygii</taxon>
        <taxon>Neopterygii</taxon>
        <taxon>Teleostei</taxon>
        <taxon>Protacanthopterygii</taxon>
        <taxon>Salmoniformes</taxon>
        <taxon>Salmonidae</taxon>
        <taxon>Salmoninae</taxon>
        <taxon>Oncorhynchus</taxon>
    </lineage>
</organism>
<reference evidence="1" key="3">
    <citation type="submission" date="2025-09" db="UniProtKB">
        <authorList>
            <consortium name="Ensembl"/>
        </authorList>
    </citation>
    <scope>IDENTIFICATION</scope>
</reference>
<protein>
    <submittedName>
        <fullName evidence="1">Uncharacterized protein</fullName>
    </submittedName>
</protein>
<accession>A0AAZ3PDQ0</accession>
<name>A0AAZ3PDQ0_ONCTS</name>
<evidence type="ECO:0000313" key="1">
    <source>
        <dbReference type="Ensembl" id="ENSOTSP00005113989.1"/>
    </source>
</evidence>
<dbReference type="GeneTree" id="ENSGT01120000278004"/>